<reference evidence="2" key="1">
    <citation type="journal article" date="2019" name="Int. J. Syst. Evol. Microbiol.">
        <title>The Global Catalogue of Microorganisms (GCM) 10K type strain sequencing project: providing services to taxonomists for standard genome sequencing and annotation.</title>
        <authorList>
            <consortium name="The Broad Institute Genomics Platform"/>
            <consortium name="The Broad Institute Genome Sequencing Center for Infectious Disease"/>
            <person name="Wu L."/>
            <person name="Ma J."/>
        </authorList>
    </citation>
    <scope>NUCLEOTIDE SEQUENCE [LARGE SCALE GENOMIC DNA]</scope>
    <source>
        <strain evidence="2">JCM 18200</strain>
    </source>
</reference>
<accession>A0ABP9B3V8</accession>
<dbReference type="PANTHER" id="PTHR42830:SF1">
    <property type="entry name" value="OSMOTICALLY INDUCIBLE FAMILY PROTEIN"/>
    <property type="match status" value="1"/>
</dbReference>
<dbReference type="InterPro" id="IPR019904">
    <property type="entry name" value="Peroxiredoxin_OsmC"/>
</dbReference>
<dbReference type="InterPro" id="IPR003718">
    <property type="entry name" value="OsmC/Ohr_fam"/>
</dbReference>
<dbReference type="InterPro" id="IPR015946">
    <property type="entry name" value="KH_dom-like_a/b"/>
</dbReference>
<gene>
    <name evidence="1" type="ORF">GCM10023231_17400</name>
</gene>
<dbReference type="EMBL" id="BAABIQ010000023">
    <property type="protein sequence ID" value="GAA4790005.1"/>
    <property type="molecule type" value="Genomic_DNA"/>
</dbReference>
<dbReference type="PANTHER" id="PTHR42830">
    <property type="entry name" value="OSMOTICALLY INDUCIBLE FAMILY PROTEIN"/>
    <property type="match status" value="1"/>
</dbReference>
<comment type="caution">
    <text evidence="1">The sequence shown here is derived from an EMBL/GenBank/DDBJ whole genome shotgun (WGS) entry which is preliminary data.</text>
</comment>
<evidence type="ECO:0000313" key="1">
    <source>
        <dbReference type="EMBL" id="GAA4790005.1"/>
    </source>
</evidence>
<name>A0ABP9B3V8_9SPHI</name>
<dbReference type="Pfam" id="PF02566">
    <property type="entry name" value="OsmC"/>
    <property type="match status" value="1"/>
</dbReference>
<dbReference type="Proteomes" id="UP001501411">
    <property type="component" value="Unassembled WGS sequence"/>
</dbReference>
<sequence length="137" mass="14993">MKRNATAVWNGTIKEGNGHLTTQSTVLNQTQYSFNSRFADGVGTNPEELLAAAHAGCFTMKLSLDLTQAGYHPENLETKSVITLDNGKITQSELTLNAKVDGISTEEFEKIAREAEKTCPVSSAFNFEIILNINLQK</sequence>
<dbReference type="InterPro" id="IPR052707">
    <property type="entry name" value="OsmC_Ohr_Peroxiredoxin"/>
</dbReference>
<dbReference type="RefSeq" id="WP_223707106.1">
    <property type="nucleotide sequence ID" value="NZ_BAABIQ010000023.1"/>
</dbReference>
<keyword evidence="2" id="KW-1185">Reference proteome</keyword>
<evidence type="ECO:0000313" key="2">
    <source>
        <dbReference type="Proteomes" id="UP001501411"/>
    </source>
</evidence>
<dbReference type="NCBIfam" id="TIGR03562">
    <property type="entry name" value="osmo_induc_OsmC"/>
    <property type="match status" value="1"/>
</dbReference>
<proteinExistence type="predicted"/>
<protein>
    <submittedName>
        <fullName evidence="1">OsmC family protein</fullName>
    </submittedName>
</protein>
<dbReference type="SUPFAM" id="SSF82784">
    <property type="entry name" value="OsmC-like"/>
    <property type="match status" value="1"/>
</dbReference>
<dbReference type="Gene3D" id="3.30.300.20">
    <property type="match status" value="1"/>
</dbReference>
<dbReference type="InterPro" id="IPR036102">
    <property type="entry name" value="OsmC/Ohrsf"/>
</dbReference>
<organism evidence="1 2">
    <name type="scientific">Olivibacter ginsenosidimutans</name>
    <dbReference type="NCBI Taxonomy" id="1176537"/>
    <lineage>
        <taxon>Bacteria</taxon>
        <taxon>Pseudomonadati</taxon>
        <taxon>Bacteroidota</taxon>
        <taxon>Sphingobacteriia</taxon>
        <taxon>Sphingobacteriales</taxon>
        <taxon>Sphingobacteriaceae</taxon>
        <taxon>Olivibacter</taxon>
    </lineage>
</organism>